<evidence type="ECO:0000313" key="2">
    <source>
        <dbReference type="EMBL" id="OQR66588.1"/>
    </source>
</evidence>
<dbReference type="AlphaFoldDB" id="A0A1V9WZJ0"/>
<accession>A0A1V9WZJ0</accession>
<gene>
    <name evidence="2" type="ORF">BIW11_14053</name>
</gene>
<evidence type="ECO:0000256" key="1">
    <source>
        <dbReference type="SAM" id="MobiDB-lite"/>
    </source>
</evidence>
<proteinExistence type="predicted"/>
<feature type="region of interest" description="Disordered" evidence="1">
    <location>
        <begin position="58"/>
        <end position="97"/>
    </location>
</feature>
<comment type="caution">
    <text evidence="2">The sequence shown here is derived from an EMBL/GenBank/DDBJ whole genome shotgun (WGS) entry which is preliminary data.</text>
</comment>
<dbReference type="OrthoDB" id="263560at2759"/>
<dbReference type="EMBL" id="MNPL01031814">
    <property type="protein sequence ID" value="OQR66588.1"/>
    <property type="molecule type" value="Genomic_DNA"/>
</dbReference>
<reference evidence="2 3" key="1">
    <citation type="journal article" date="2017" name="Gigascience">
        <title>Draft genome of the honey bee ectoparasitic mite, Tropilaelaps mercedesae, is shaped by the parasitic life history.</title>
        <authorList>
            <person name="Dong X."/>
            <person name="Armstrong S.D."/>
            <person name="Xia D."/>
            <person name="Makepeace B.L."/>
            <person name="Darby A.C."/>
            <person name="Kadowaki T."/>
        </authorList>
    </citation>
    <scope>NUCLEOTIDE SEQUENCE [LARGE SCALE GENOMIC DNA]</scope>
    <source>
        <strain evidence="2">Wuxi-XJTLU</strain>
    </source>
</reference>
<dbReference type="InParanoid" id="A0A1V9WZJ0"/>
<organism evidence="2 3">
    <name type="scientific">Tropilaelaps mercedesae</name>
    <dbReference type="NCBI Taxonomy" id="418985"/>
    <lineage>
        <taxon>Eukaryota</taxon>
        <taxon>Metazoa</taxon>
        <taxon>Ecdysozoa</taxon>
        <taxon>Arthropoda</taxon>
        <taxon>Chelicerata</taxon>
        <taxon>Arachnida</taxon>
        <taxon>Acari</taxon>
        <taxon>Parasitiformes</taxon>
        <taxon>Mesostigmata</taxon>
        <taxon>Gamasina</taxon>
        <taxon>Dermanyssoidea</taxon>
        <taxon>Laelapidae</taxon>
        <taxon>Tropilaelaps</taxon>
    </lineage>
</organism>
<keyword evidence="3" id="KW-1185">Reference proteome</keyword>
<name>A0A1V9WZJ0_9ACAR</name>
<dbReference type="Proteomes" id="UP000192247">
    <property type="component" value="Unassembled WGS sequence"/>
</dbReference>
<protein>
    <submittedName>
        <fullName evidence="2">Pre-rRNA-processing protein TSR2-like</fullName>
    </submittedName>
</protein>
<evidence type="ECO:0000313" key="3">
    <source>
        <dbReference type="Proteomes" id="UP000192247"/>
    </source>
</evidence>
<sequence length="97" mass="10855">MLQLQTMCRRGQIQEALNQLPKEPPAMPNIRAEPDPVTVEDSMVVEEDVNDVANQLETLGAGEPQQRTNEPDEDGWITVRKAGGKSRTNKNDIETNR</sequence>